<comment type="caution">
    <text evidence="1">The sequence shown here is derived from an EMBL/GenBank/DDBJ whole genome shotgun (WGS) entry which is preliminary data.</text>
</comment>
<accession>A0A8H7ZLK8</accession>
<keyword evidence="2" id="KW-1185">Reference proteome</keyword>
<proteinExistence type="predicted"/>
<dbReference type="EMBL" id="JAEFCI010013484">
    <property type="protein sequence ID" value="KAG5455374.1"/>
    <property type="molecule type" value="Genomic_DNA"/>
</dbReference>
<feature type="non-terminal residue" evidence="1">
    <location>
        <position position="149"/>
    </location>
</feature>
<dbReference type="AlphaFoldDB" id="A0A8H7ZLK8"/>
<dbReference type="Proteomes" id="UP000673691">
    <property type="component" value="Unassembled WGS sequence"/>
</dbReference>
<protein>
    <submittedName>
        <fullName evidence="1">Uncharacterized protein</fullName>
    </submittedName>
</protein>
<organism evidence="1 2">
    <name type="scientific">Olpidium bornovanus</name>
    <dbReference type="NCBI Taxonomy" id="278681"/>
    <lineage>
        <taxon>Eukaryota</taxon>
        <taxon>Fungi</taxon>
        <taxon>Fungi incertae sedis</taxon>
        <taxon>Olpidiomycota</taxon>
        <taxon>Olpidiomycotina</taxon>
        <taxon>Olpidiomycetes</taxon>
        <taxon>Olpidiales</taxon>
        <taxon>Olpidiaceae</taxon>
        <taxon>Olpidium</taxon>
    </lineage>
</organism>
<evidence type="ECO:0000313" key="2">
    <source>
        <dbReference type="Proteomes" id="UP000673691"/>
    </source>
</evidence>
<evidence type="ECO:0000313" key="1">
    <source>
        <dbReference type="EMBL" id="KAG5455374.1"/>
    </source>
</evidence>
<sequence>MILPLKFNSVEEEVTLFAITGLLNFASGYRSELHEATGRGAFETMQFGTVAMYITNSKLDAAFLKSLRLADVAQLFGLPISREVQHPSIPIVRTMEPSELRPLAESIVRVMNETGVILEKDGYRTLGQFVLDMTAGSGCTAANLTEKVT</sequence>
<name>A0A8H7ZLK8_9FUNG</name>
<dbReference type="OrthoDB" id="416777at2759"/>
<reference evidence="1 2" key="1">
    <citation type="journal article" name="Sci. Rep.">
        <title>Genome-scale phylogenetic analyses confirm Olpidium as the closest living zoosporic fungus to the non-flagellated, terrestrial fungi.</title>
        <authorList>
            <person name="Chang Y."/>
            <person name="Rochon D."/>
            <person name="Sekimoto S."/>
            <person name="Wang Y."/>
            <person name="Chovatia M."/>
            <person name="Sandor L."/>
            <person name="Salamov A."/>
            <person name="Grigoriev I.V."/>
            <person name="Stajich J.E."/>
            <person name="Spatafora J.W."/>
        </authorList>
    </citation>
    <scope>NUCLEOTIDE SEQUENCE [LARGE SCALE GENOMIC DNA]</scope>
    <source>
        <strain evidence="1">S191</strain>
    </source>
</reference>
<gene>
    <name evidence="1" type="ORF">BJ554DRAFT_5227</name>
</gene>